<protein>
    <recommendedName>
        <fullName evidence="3">Coenzyme Q-binding protein COQ10 START domain-containing protein</fullName>
    </recommendedName>
</protein>
<keyword evidence="2" id="KW-0732">Signal</keyword>
<evidence type="ECO:0000259" key="3">
    <source>
        <dbReference type="Pfam" id="PF03364"/>
    </source>
</evidence>
<feature type="signal peptide" evidence="2">
    <location>
        <begin position="1"/>
        <end position="23"/>
    </location>
</feature>
<dbReference type="AlphaFoldDB" id="A0A9W7L3J7"/>
<feature type="region of interest" description="Disordered" evidence="1">
    <location>
        <begin position="76"/>
        <end position="101"/>
    </location>
</feature>
<dbReference type="Pfam" id="PF03364">
    <property type="entry name" value="Polyketide_cyc"/>
    <property type="match status" value="1"/>
</dbReference>
<dbReference type="Gene3D" id="3.30.530.20">
    <property type="match status" value="1"/>
</dbReference>
<sequence>MLRLRVLAVVFVVVLISWSTSSAESFSPATTRVMQRRHRRATRPPQWRSNILIGAFNDSEGMVDEREVVEGGVNTNINEASGTANGSRVPSSTTMSGGSPVSVTKPIPNVQNSAAPPTSLPLNNKINNISSSSNDNNINNNINNNEPNDSARAALSAIAEAASQGVEIPDSESLTEIERAARNALGLNEKDALSGDFSAAFSMPVSPLPFTLPQLTGAQLSQLSKGERVQEQSDMGRQGKGFVVIDVKAPAKDVWDVLLDFESYPKTIPTVRKMTMFTNTHLKEPYYEEKPVQKEDFLNGKIAKLKYSIPSVTRAAFVLSKFRLNIAAIHKYRPHPGGHYMVFTLDPACTNVVLKSAKGVWHTQENPDGKEGYTRVWLLCEVKVSRALPRWITDYAAKRAMPRATQWLKPAVEAAAQLWLKDDEGGDES</sequence>
<proteinExistence type="predicted"/>
<dbReference type="OrthoDB" id="189514at2759"/>
<feature type="domain" description="Coenzyme Q-binding protein COQ10 START" evidence="3">
    <location>
        <begin position="247"/>
        <end position="280"/>
    </location>
</feature>
<comment type="caution">
    <text evidence="4">The sequence shown here is derived from an EMBL/GenBank/DDBJ whole genome shotgun (WGS) entry which is preliminary data.</text>
</comment>
<dbReference type="InterPro" id="IPR005031">
    <property type="entry name" value="COQ10_START"/>
</dbReference>
<dbReference type="Proteomes" id="UP001165065">
    <property type="component" value="Unassembled WGS sequence"/>
</dbReference>
<accession>A0A9W7L3J7</accession>
<dbReference type="EMBL" id="BRYA01000590">
    <property type="protein sequence ID" value="GMI24650.1"/>
    <property type="molecule type" value="Genomic_DNA"/>
</dbReference>
<evidence type="ECO:0000313" key="4">
    <source>
        <dbReference type="EMBL" id="GMI24650.1"/>
    </source>
</evidence>
<reference evidence="5" key="1">
    <citation type="journal article" date="2023" name="Commun. Biol.">
        <title>Genome analysis of Parmales, the sister group of diatoms, reveals the evolutionary specialization of diatoms from phago-mixotrophs to photoautotrophs.</title>
        <authorList>
            <person name="Ban H."/>
            <person name="Sato S."/>
            <person name="Yoshikawa S."/>
            <person name="Yamada K."/>
            <person name="Nakamura Y."/>
            <person name="Ichinomiya M."/>
            <person name="Sato N."/>
            <person name="Blanc-Mathieu R."/>
            <person name="Endo H."/>
            <person name="Kuwata A."/>
            <person name="Ogata H."/>
        </authorList>
    </citation>
    <scope>NUCLEOTIDE SEQUENCE [LARGE SCALE GENOMIC DNA]</scope>
</reference>
<name>A0A9W7L3J7_9STRA</name>
<dbReference type="InterPro" id="IPR023393">
    <property type="entry name" value="START-like_dom_sf"/>
</dbReference>
<gene>
    <name evidence="4" type="ORF">TrCOL_g10367</name>
</gene>
<evidence type="ECO:0000256" key="1">
    <source>
        <dbReference type="SAM" id="MobiDB-lite"/>
    </source>
</evidence>
<dbReference type="SUPFAM" id="SSF55961">
    <property type="entry name" value="Bet v1-like"/>
    <property type="match status" value="1"/>
</dbReference>
<evidence type="ECO:0000313" key="5">
    <source>
        <dbReference type="Proteomes" id="UP001165065"/>
    </source>
</evidence>
<keyword evidence="5" id="KW-1185">Reference proteome</keyword>
<organism evidence="4 5">
    <name type="scientific">Triparma columacea</name>
    <dbReference type="NCBI Taxonomy" id="722753"/>
    <lineage>
        <taxon>Eukaryota</taxon>
        <taxon>Sar</taxon>
        <taxon>Stramenopiles</taxon>
        <taxon>Ochrophyta</taxon>
        <taxon>Bolidophyceae</taxon>
        <taxon>Parmales</taxon>
        <taxon>Triparmaceae</taxon>
        <taxon>Triparma</taxon>
    </lineage>
</organism>
<feature type="chain" id="PRO_5040754499" description="Coenzyme Q-binding protein COQ10 START domain-containing protein" evidence="2">
    <location>
        <begin position="24"/>
        <end position="429"/>
    </location>
</feature>
<evidence type="ECO:0000256" key="2">
    <source>
        <dbReference type="SAM" id="SignalP"/>
    </source>
</evidence>